<name>A0ABY1QL64_9BACT</name>
<proteinExistence type="predicted"/>
<accession>A0ABY1QL64</accession>
<evidence type="ECO:0000313" key="2">
    <source>
        <dbReference type="Proteomes" id="UP001158067"/>
    </source>
</evidence>
<gene>
    <name evidence="1" type="ORF">SAMN06265222_11451</name>
</gene>
<comment type="caution">
    <text evidence="1">The sequence shown here is derived from an EMBL/GenBank/DDBJ whole genome shotgun (WGS) entry which is preliminary data.</text>
</comment>
<keyword evidence="2" id="KW-1185">Reference proteome</keyword>
<organism evidence="1 2">
    <name type="scientific">Neorhodopirellula lusitana</name>
    <dbReference type="NCBI Taxonomy" id="445327"/>
    <lineage>
        <taxon>Bacteria</taxon>
        <taxon>Pseudomonadati</taxon>
        <taxon>Planctomycetota</taxon>
        <taxon>Planctomycetia</taxon>
        <taxon>Pirellulales</taxon>
        <taxon>Pirellulaceae</taxon>
        <taxon>Neorhodopirellula</taxon>
    </lineage>
</organism>
<protein>
    <submittedName>
        <fullName evidence="1">Uncharacterized protein</fullName>
    </submittedName>
</protein>
<sequence length="99" mass="11294">MDAKCGRWLAHFPHFALVCPWRRHTLLREFSLLRKRERSRMSLILAALQMAMTDQAGARRIVSPTFGVSDQRARTRECLGRECSNVVLPGDVGIKTVSR</sequence>
<reference evidence="1 2" key="1">
    <citation type="submission" date="2017-05" db="EMBL/GenBank/DDBJ databases">
        <authorList>
            <person name="Varghese N."/>
            <person name="Submissions S."/>
        </authorList>
    </citation>
    <scope>NUCLEOTIDE SEQUENCE [LARGE SCALE GENOMIC DNA]</scope>
    <source>
        <strain evidence="1 2">DSM 25457</strain>
    </source>
</reference>
<evidence type="ECO:0000313" key="1">
    <source>
        <dbReference type="EMBL" id="SMP71429.1"/>
    </source>
</evidence>
<dbReference type="EMBL" id="FXUG01000014">
    <property type="protein sequence ID" value="SMP71429.1"/>
    <property type="molecule type" value="Genomic_DNA"/>
</dbReference>
<dbReference type="Proteomes" id="UP001158067">
    <property type="component" value="Unassembled WGS sequence"/>
</dbReference>